<evidence type="ECO:0000313" key="4">
    <source>
        <dbReference type="Proteomes" id="UP000383932"/>
    </source>
</evidence>
<evidence type="ECO:0000313" key="3">
    <source>
        <dbReference type="EMBL" id="KAB5596295.1"/>
    </source>
</evidence>
<feature type="compositionally biased region" description="Low complexity" evidence="1">
    <location>
        <begin position="583"/>
        <end position="596"/>
    </location>
</feature>
<feature type="compositionally biased region" description="Basic and acidic residues" evidence="1">
    <location>
        <begin position="731"/>
        <end position="741"/>
    </location>
</feature>
<evidence type="ECO:0000256" key="2">
    <source>
        <dbReference type="SAM" id="SignalP"/>
    </source>
</evidence>
<keyword evidence="2" id="KW-0732">Signal</keyword>
<evidence type="ECO:0000256" key="1">
    <source>
        <dbReference type="SAM" id="MobiDB-lite"/>
    </source>
</evidence>
<feature type="chain" id="PRO_5024385507" evidence="2">
    <location>
        <begin position="18"/>
        <end position="854"/>
    </location>
</feature>
<feature type="region of interest" description="Disordered" evidence="1">
    <location>
        <begin position="255"/>
        <end position="274"/>
    </location>
</feature>
<organism evidence="3 4">
    <name type="scientific">Ceratobasidium theobromae</name>
    <dbReference type="NCBI Taxonomy" id="1582974"/>
    <lineage>
        <taxon>Eukaryota</taxon>
        <taxon>Fungi</taxon>
        <taxon>Dikarya</taxon>
        <taxon>Basidiomycota</taxon>
        <taxon>Agaricomycotina</taxon>
        <taxon>Agaricomycetes</taxon>
        <taxon>Cantharellales</taxon>
        <taxon>Ceratobasidiaceae</taxon>
        <taxon>Ceratobasidium</taxon>
    </lineage>
</organism>
<gene>
    <name evidence="3" type="ORF">CTheo_280</name>
</gene>
<feature type="compositionally biased region" description="Pro residues" evidence="1">
    <location>
        <begin position="564"/>
        <end position="573"/>
    </location>
</feature>
<feature type="region of interest" description="Disordered" evidence="1">
    <location>
        <begin position="164"/>
        <end position="238"/>
    </location>
</feature>
<feature type="compositionally biased region" description="Basic and acidic residues" evidence="1">
    <location>
        <begin position="608"/>
        <end position="658"/>
    </location>
</feature>
<keyword evidence="4" id="KW-1185">Reference proteome</keyword>
<name>A0A5N5QX32_9AGAM</name>
<dbReference type="InterPro" id="IPR004345">
    <property type="entry name" value="TB2_DP1_HVA22"/>
</dbReference>
<feature type="compositionally biased region" description="Polar residues" evidence="1">
    <location>
        <begin position="841"/>
        <end position="854"/>
    </location>
</feature>
<dbReference type="Pfam" id="PF03134">
    <property type="entry name" value="TB2_DP1_HVA22"/>
    <property type="match status" value="1"/>
</dbReference>
<proteinExistence type="predicted"/>
<feature type="region of interest" description="Disordered" evidence="1">
    <location>
        <begin position="462"/>
        <end position="481"/>
    </location>
</feature>
<dbReference type="Proteomes" id="UP000383932">
    <property type="component" value="Unassembled WGS sequence"/>
</dbReference>
<feature type="region of interest" description="Disordered" evidence="1">
    <location>
        <begin position="542"/>
        <end position="854"/>
    </location>
</feature>
<feature type="compositionally biased region" description="Polar residues" evidence="1">
    <location>
        <begin position="546"/>
        <end position="562"/>
    </location>
</feature>
<feature type="signal peptide" evidence="2">
    <location>
        <begin position="1"/>
        <end position="17"/>
    </location>
</feature>
<accession>A0A5N5QX32</accession>
<protein>
    <submittedName>
        <fullName evidence="3">TB2/DP1, HVA22 family protein</fullName>
    </submittedName>
</protein>
<dbReference type="OrthoDB" id="434647at2759"/>
<dbReference type="EMBL" id="SSOP01000002">
    <property type="protein sequence ID" value="KAB5596295.1"/>
    <property type="molecule type" value="Genomic_DNA"/>
</dbReference>
<feature type="compositionally biased region" description="Basic and acidic residues" evidence="1">
    <location>
        <begin position="697"/>
        <end position="724"/>
    </location>
</feature>
<dbReference type="AlphaFoldDB" id="A0A5N5QX32"/>
<reference evidence="3 4" key="1">
    <citation type="journal article" date="2019" name="Fungal Biol. Biotechnol.">
        <title>Draft genome sequence of fastidious pathogen Ceratobasidium theobromae, which causes vascular-streak dieback in Theobroma cacao.</title>
        <authorList>
            <person name="Ali S.S."/>
            <person name="Asman A."/>
            <person name="Shao J."/>
            <person name="Firmansyah A.P."/>
            <person name="Susilo A.W."/>
            <person name="Rosmana A."/>
            <person name="McMahon P."/>
            <person name="Junaid M."/>
            <person name="Guest D."/>
            <person name="Kheng T.Y."/>
            <person name="Meinhardt L.W."/>
            <person name="Bailey B.A."/>
        </authorList>
    </citation>
    <scope>NUCLEOTIDE SEQUENCE [LARGE SCALE GENOMIC DNA]</scope>
    <source>
        <strain evidence="3 4">CT2</strain>
    </source>
</reference>
<sequence length="854" mass="92597">MIVLILSSYLLFQNVYSTYKALKPAKPSRKSKHGVDPTVKAKHARKRELKGMLACWIVWSCWTGAEAIADRTIAVLTPFYSEIKMFLILFLIIGRSTMAEPILLHVIRPLVKPYYVSLDSCVDIFTSAADLALLLFSSPLVWIRLITSHAWKFLQKTFSNGSASLPRPGNHAVSASDGDESLNEPITPSDAADATKTKTAEPDPLQRFVPKTRGTFNQQESEDETPVYKNPLRDEPPPYGLPVDMPISRERDFPPVFSTPLRGTSRVRGESPYGRVPYMADNSMASSASYRPDSDMSASFALSPNNTQDVTHGAGDLAPDPDVPAFTLATPEHPPVPAPAAPAIPSYLQPRTRASRANLVPARQRVDSYADRPNPRASEFLKGERGMTFADKPKETKGLTPDIGVSHVSPPPSILGLSSPPVMPATMPIPAVMPMSMPIPTPASPPTVPVNPYARGRPVPPARHFVPPDDGYESPRSSSTDFIQGWRQRSAIPVDVKPKRQANGPIGYSYQPAVAPHSPPTPSIAPSISSPVTAPSIAFPVPSVAPSLTPSQSISNVFSRPQPTFRPVPPSDGRPPTAISGRAPTAAPSHPPTSTTGMGLGLPRRQRSTRELRAQAWEPKEDNSAAEAERLAEEERRAAAQKEAERQSALERQRRKVSDSQQYQRSVRGKKLTGEVPPTRTRPSPKERALRGVGVETRSKGNEELKAGKVGEEEHEEQGTRVRDDEDEDVDSPRKRQRVGDSGESVAVARPQSSRKSALGRTSAGRIAGSSSKLPAKRPIEEVSSGSEPRILSRPVSKPPFHRTQAPVSKKDHPRASGGSTRSRIPPPVQGSAPISKSVFPKSSTSGPRNITNT</sequence>
<comment type="caution">
    <text evidence="3">The sequence shown here is derived from an EMBL/GenBank/DDBJ whole genome shotgun (WGS) entry which is preliminary data.</text>
</comment>